<evidence type="ECO:0000313" key="1">
    <source>
        <dbReference type="EMBL" id="BAF54864.1"/>
    </source>
</evidence>
<accession>A0AB72VD85</accession>
<dbReference type="Proteomes" id="UP000006698">
    <property type="component" value="Chromosome"/>
</dbReference>
<gene>
    <name evidence="1" type="ordered locus">cgR_1869</name>
</gene>
<dbReference type="EMBL" id="AP009044">
    <property type="protein sequence ID" value="BAF54864.1"/>
    <property type="molecule type" value="Genomic_DNA"/>
</dbReference>
<dbReference type="KEGG" id="cgt:cgR_1869"/>
<reference evidence="1" key="1">
    <citation type="journal article" date="2007" name="Microbiology">
        <title>Comparative analysis of the Corynebacterium glutamicum group and complete genome sequence of strain R.</title>
        <authorList>
            <person name="Yukawa H."/>
            <person name="Omumasaba C.A."/>
            <person name="Nonaka H."/>
            <person name="Kos P."/>
            <person name="Okai N."/>
            <person name="Suzuki N."/>
            <person name="Suda M."/>
            <person name="Tsuge Y."/>
            <person name="Watanabe J."/>
            <person name="Ikeda Y."/>
            <person name="Vertes A.A."/>
            <person name="Inui M."/>
        </authorList>
    </citation>
    <scope>NUCLEOTIDE SEQUENCE</scope>
    <source>
        <strain evidence="1">R</strain>
    </source>
</reference>
<dbReference type="GO" id="GO:0003824">
    <property type="term" value="F:catalytic activity"/>
    <property type="evidence" value="ECO:0007669"/>
    <property type="project" value="InterPro"/>
</dbReference>
<dbReference type="RefSeq" id="WP_011897435.1">
    <property type="nucleotide sequence ID" value="NC_009342.1"/>
</dbReference>
<dbReference type="AlphaFoldDB" id="A0AB72VD85"/>
<name>A0AB72VD85_CORGB</name>
<evidence type="ECO:0008006" key="2">
    <source>
        <dbReference type="Google" id="ProtNLM"/>
    </source>
</evidence>
<dbReference type="GO" id="GO:0006281">
    <property type="term" value="P:DNA repair"/>
    <property type="evidence" value="ECO:0007669"/>
    <property type="project" value="InterPro"/>
</dbReference>
<organism evidence="1">
    <name type="scientific">Corynebacterium glutamicum (strain R)</name>
    <dbReference type="NCBI Taxonomy" id="340322"/>
    <lineage>
        <taxon>Bacteria</taxon>
        <taxon>Bacillati</taxon>
        <taxon>Actinomycetota</taxon>
        <taxon>Actinomycetes</taxon>
        <taxon>Mycobacteriales</taxon>
        <taxon>Corynebacteriaceae</taxon>
        <taxon>Corynebacterium</taxon>
    </lineage>
</organism>
<sequence>MTSSNHTTALLEYLQASGITTPESVKPGWTHIGGVIVDAVLQPQRSYKNLVYPRVRHVINTYPEAATTSGFLDLLQKEDPKDVMQYQSDDRASIALNLATTFQQQNLNTVEEIRTCFQTPDEKSALLKNLQHIRGVGPKTANYVGILVGDPESFAIDARIRKVLKAAGIPRLPYNKTEKVIRDTAAQLGWHAGALDATLWKLDI</sequence>
<protein>
    <recommendedName>
        <fullName evidence="2">HhH-GPD domain-containing protein</fullName>
    </recommendedName>
</protein>
<proteinExistence type="predicted"/>
<dbReference type="InterPro" id="IPR011257">
    <property type="entry name" value="DNA_glycosylase"/>
</dbReference>
<dbReference type="SUPFAM" id="SSF48150">
    <property type="entry name" value="DNA-glycosylase"/>
    <property type="match status" value="1"/>
</dbReference>